<comment type="caution">
    <text evidence="1">The sequence shown here is derived from an EMBL/GenBank/DDBJ whole genome shotgun (WGS) entry which is preliminary data.</text>
</comment>
<evidence type="ECO:0000313" key="1">
    <source>
        <dbReference type="EMBL" id="GIZ51896.1"/>
    </source>
</evidence>
<protein>
    <recommendedName>
        <fullName evidence="3">Stationary phase growth adaptation protein</fullName>
    </recommendedName>
</protein>
<evidence type="ECO:0000313" key="2">
    <source>
        <dbReference type="Proteomes" id="UP000887222"/>
    </source>
</evidence>
<evidence type="ECO:0008006" key="3">
    <source>
        <dbReference type="Google" id="ProtNLM"/>
    </source>
</evidence>
<keyword evidence="2" id="KW-1185">Reference proteome</keyword>
<proteinExistence type="predicted"/>
<dbReference type="Proteomes" id="UP000887222">
    <property type="component" value="Unassembled WGS sequence"/>
</dbReference>
<accession>A0ABQ4Q4G8</accession>
<organism evidence="1 2">
    <name type="scientific">Noviherbaspirillum aridicola</name>
    <dbReference type="NCBI Taxonomy" id="2849687"/>
    <lineage>
        <taxon>Bacteria</taxon>
        <taxon>Pseudomonadati</taxon>
        <taxon>Pseudomonadota</taxon>
        <taxon>Betaproteobacteria</taxon>
        <taxon>Burkholderiales</taxon>
        <taxon>Oxalobacteraceae</taxon>
        <taxon>Noviherbaspirillum</taxon>
    </lineage>
</organism>
<dbReference type="EMBL" id="BPMK01000007">
    <property type="protein sequence ID" value="GIZ51896.1"/>
    <property type="molecule type" value="Genomic_DNA"/>
</dbReference>
<name>A0ABQ4Q4G8_9BURK</name>
<sequence>MEAPEDAQHRFAAITYKGKTWDLSHLDSFAFRCEVTPGVLVDVVVFFSCHCFTHSLKKDRRPRHLIPDAEIFNDGREERVLDQERYELSLLLLSNMARELPKRRIIVADENRHNYVTWEVHNGDGSKSLYAVFFEAARDKKRKGRVLLYIQSAYRLEKGLKKRQKEAGKVSWRKLVKAAYEGKTIRP</sequence>
<reference evidence="1 2" key="1">
    <citation type="journal article" date="2022" name="Int. J. Syst. Evol. Microbiol.">
        <title>Noviherbaspirillum aridicola sp. nov., isolated from an arid soil in Pakistan.</title>
        <authorList>
            <person name="Khan I.U."/>
            <person name="Saqib M."/>
            <person name="Amin A."/>
            <person name="Hussain F."/>
            <person name="Li L."/>
            <person name="Liu Y.H."/>
            <person name="Fang B.Z."/>
            <person name="Ahmed I."/>
            <person name="Li W.J."/>
        </authorList>
    </citation>
    <scope>NUCLEOTIDE SEQUENCE [LARGE SCALE GENOMIC DNA]</scope>
    <source>
        <strain evidence="1 2">NCCP-691</strain>
    </source>
</reference>
<gene>
    <name evidence="1" type="ORF">NCCP691_19100</name>
</gene>